<reference evidence="2" key="1">
    <citation type="submission" date="2020-05" db="EMBL/GenBank/DDBJ databases">
        <title>Phylogenomic resolution of chytrid fungi.</title>
        <authorList>
            <person name="Stajich J.E."/>
            <person name="Amses K."/>
            <person name="Simmons R."/>
            <person name="Seto K."/>
            <person name="Myers J."/>
            <person name="Bonds A."/>
            <person name="Quandt C.A."/>
            <person name="Barry K."/>
            <person name="Liu P."/>
            <person name="Grigoriev I."/>
            <person name="Longcore J.E."/>
            <person name="James T.Y."/>
        </authorList>
    </citation>
    <scope>NUCLEOTIDE SEQUENCE</scope>
    <source>
        <strain evidence="2">JEL0513</strain>
    </source>
</reference>
<proteinExistence type="predicted"/>
<dbReference type="PANTHER" id="PTHR18034">
    <property type="entry name" value="CELL CYCLE CONTROL PROTEIN CWF22-RELATED"/>
    <property type="match status" value="1"/>
</dbReference>
<feature type="compositionally biased region" description="Polar residues" evidence="1">
    <location>
        <begin position="388"/>
        <end position="401"/>
    </location>
</feature>
<dbReference type="PANTHER" id="PTHR18034:SF4">
    <property type="entry name" value="NUCLEOLAR MIF4G DOMAIN-CONTAINING PROTEIN 1"/>
    <property type="match status" value="1"/>
</dbReference>
<feature type="region of interest" description="Disordered" evidence="1">
    <location>
        <begin position="1"/>
        <end position="84"/>
    </location>
</feature>
<dbReference type="Gene3D" id="1.25.40.180">
    <property type="match status" value="1"/>
</dbReference>
<comment type="caution">
    <text evidence="2">The sequence shown here is derived from an EMBL/GenBank/DDBJ whole genome shotgun (WGS) entry which is preliminary data.</text>
</comment>
<gene>
    <name evidence="2" type="primary">SGD1_2</name>
    <name evidence="2" type="ORF">HK100_007347</name>
</gene>
<feature type="compositionally biased region" description="Acidic residues" evidence="1">
    <location>
        <begin position="231"/>
        <end position="241"/>
    </location>
</feature>
<organism evidence="2 3">
    <name type="scientific">Physocladia obscura</name>
    <dbReference type="NCBI Taxonomy" id="109957"/>
    <lineage>
        <taxon>Eukaryota</taxon>
        <taxon>Fungi</taxon>
        <taxon>Fungi incertae sedis</taxon>
        <taxon>Chytridiomycota</taxon>
        <taxon>Chytridiomycota incertae sedis</taxon>
        <taxon>Chytridiomycetes</taxon>
        <taxon>Chytridiales</taxon>
        <taxon>Chytriomycetaceae</taxon>
        <taxon>Physocladia</taxon>
    </lineage>
</organism>
<evidence type="ECO:0000313" key="3">
    <source>
        <dbReference type="Proteomes" id="UP001211907"/>
    </source>
</evidence>
<sequence>MKGKSNNARRQTAKKEDTTTKLPAAMQAMLATPATSASTSDLSEKQQRELDKRFNLQYKKKDLYGRKEARKKKREEKKQNRNQLAVARVQFKKNGGKIPNSIAETFAKVSVIASNVNEKPVVESKTAPKLKKSANLDTQQKSSHQDDLATTQRKLAKIQQTNPAMYKMLQSTSVGIETGIGGRFAGGGVGDFSADGSSHMDKDNEDIEYYSRKLGRKEKTIKNSLKKDGLDDLFEDLSEDPQDIKSLRAERATTKDSEKKPMAQKDSGRWKKNHEKSAESESDQEFDNAKDLEVNESEGEDELKNFDDLMDGLESGGSSSDDEDSADDFNFGSEEDMSDVELNMESENESDNENDNDDNDDDSDTSEEITKKSTKTKTEETAKVFPSAKNSESPKIESTSGKYIPPRLRAQNTGQSEQYQRLKRTVQGLLNKLSDSNIESIVTGLEECYRNNSRHG</sequence>
<dbReference type="GO" id="GO:0005730">
    <property type="term" value="C:nucleolus"/>
    <property type="evidence" value="ECO:0007669"/>
    <property type="project" value="TreeGrafter"/>
</dbReference>
<feature type="region of interest" description="Disordered" evidence="1">
    <location>
        <begin position="226"/>
        <end position="418"/>
    </location>
</feature>
<protein>
    <submittedName>
        <fullName evidence="2">Suppressor of glycerol defect</fullName>
    </submittedName>
</protein>
<name>A0AAD5SRT4_9FUNG</name>
<feature type="region of interest" description="Disordered" evidence="1">
    <location>
        <begin position="121"/>
        <end position="150"/>
    </location>
</feature>
<dbReference type="AlphaFoldDB" id="A0AAD5SRT4"/>
<feature type="compositionally biased region" description="Basic and acidic residues" evidence="1">
    <location>
        <begin position="368"/>
        <end position="382"/>
    </location>
</feature>
<feature type="compositionally biased region" description="Basic and acidic residues" evidence="1">
    <location>
        <begin position="42"/>
        <end position="67"/>
    </location>
</feature>
<keyword evidence="3" id="KW-1185">Reference proteome</keyword>
<feature type="compositionally biased region" description="Polar residues" evidence="1">
    <location>
        <begin position="135"/>
        <end position="150"/>
    </location>
</feature>
<dbReference type="GO" id="GO:0042274">
    <property type="term" value="P:ribosomal small subunit biogenesis"/>
    <property type="evidence" value="ECO:0007669"/>
    <property type="project" value="TreeGrafter"/>
</dbReference>
<accession>A0AAD5SRT4</accession>
<dbReference type="GO" id="GO:0003723">
    <property type="term" value="F:RNA binding"/>
    <property type="evidence" value="ECO:0007669"/>
    <property type="project" value="TreeGrafter"/>
</dbReference>
<dbReference type="EMBL" id="JADGJH010003456">
    <property type="protein sequence ID" value="KAJ3090804.1"/>
    <property type="molecule type" value="Genomic_DNA"/>
</dbReference>
<evidence type="ECO:0000313" key="2">
    <source>
        <dbReference type="EMBL" id="KAJ3090804.1"/>
    </source>
</evidence>
<evidence type="ECO:0000256" key="1">
    <source>
        <dbReference type="SAM" id="MobiDB-lite"/>
    </source>
</evidence>
<dbReference type="InterPro" id="IPR050781">
    <property type="entry name" value="CWC22_splicing_factor"/>
</dbReference>
<dbReference type="Proteomes" id="UP001211907">
    <property type="component" value="Unassembled WGS sequence"/>
</dbReference>
<feature type="compositionally biased region" description="Basic and acidic residues" evidence="1">
    <location>
        <begin position="242"/>
        <end position="279"/>
    </location>
</feature>
<dbReference type="InterPro" id="IPR016024">
    <property type="entry name" value="ARM-type_fold"/>
</dbReference>
<dbReference type="SUPFAM" id="SSF48371">
    <property type="entry name" value="ARM repeat"/>
    <property type="match status" value="1"/>
</dbReference>
<feature type="compositionally biased region" description="Acidic residues" evidence="1">
    <location>
        <begin position="320"/>
        <end position="367"/>
    </location>
</feature>
<feature type="compositionally biased region" description="Polar residues" evidence="1">
    <location>
        <begin position="1"/>
        <end position="10"/>
    </location>
</feature>